<dbReference type="Proteomes" id="UP000436911">
    <property type="component" value="Unassembled WGS sequence"/>
</dbReference>
<protein>
    <submittedName>
        <fullName evidence="1">Uncharacterized protein</fullName>
    </submittedName>
</protein>
<organism evidence="1 2">
    <name type="scientific">Agrobacterium vitis</name>
    <name type="common">Rhizobium vitis</name>
    <dbReference type="NCBI Taxonomy" id="373"/>
    <lineage>
        <taxon>Bacteria</taxon>
        <taxon>Pseudomonadati</taxon>
        <taxon>Pseudomonadota</taxon>
        <taxon>Alphaproteobacteria</taxon>
        <taxon>Hyphomicrobiales</taxon>
        <taxon>Rhizobiaceae</taxon>
        <taxon>Rhizobium/Agrobacterium group</taxon>
        <taxon>Agrobacterium</taxon>
    </lineage>
</organism>
<comment type="caution">
    <text evidence="1">The sequence shown here is derived from an EMBL/GenBank/DDBJ whole genome shotgun (WGS) entry which is preliminary data.</text>
</comment>
<gene>
    <name evidence="1" type="ORF">DXT89_16505</name>
</gene>
<dbReference type="OrthoDB" id="5438497at2"/>
<name>A0A1S2DZ07_AGRVI</name>
<proteinExistence type="predicted"/>
<sequence length="705" mass="76125">MAAISGPFKSSANAGQLSEDLAGKVNLKQYYSGALVMKGFEPIPQSGFANLPGSFDIAALRSDILKAGVLKVQVGLSYTLVFTPGYVDIWRYDRVKVAEIAIAAITSAMVPDLEFFGEANTFGIFHQDLNDGKGYRLLRNSTNDTVWTLSDWPWEYIPDVDLGGSYTKTNDIWDIYIRWADGVNQLTVSVKVDGNTTSAVRLLNTDGTPAAPGGGSDIWNLFAANLQAAINTLAGFEADVAVAYVENSDNYRRLTVTFSGSLAGDEYDFDVQVVNTSSASALVAHVQIGETDGEALISSTRGGFRGMGIYQDRGIYISPKAKQAAVAMSQTGEYFTLNIKNTADSGARLEALRTSTSETVLHVLDNTYLVLFTDQAEWFASNRTIERNAALNWVRASEVGSKKNCKPVSVDGMVFFVSADGGALYSVSYDAVSESYNPTRQNDLSKDLVRDIANQMVQRKIAGSTSTRIWHRRDDGRMACIIVNKMLADEQTMIAAAEWGVHGGGTVLGHCVDGQEQVWVMVKRGGATRLEVLAEAADTVFQATLTVSTNAGGVASGLGVLEGQTVWIEANSNFDGPFTVVGGQITTDFPSASLKVGLWEPPVCESMPYVRVNQDDTVVRRPGQVKALDLYVIDTDSIAIGANGRPARNIPLSRMTDDLTAPWSGYTGHLIIAGLNGVKTGPTLTITQTRPGRLRLRDYVPKVKL</sequence>
<reference evidence="1 2" key="1">
    <citation type="submission" date="2018-08" db="EMBL/GenBank/DDBJ databases">
        <title>Genome sequencing of Agrobacterium vitis strain ICMP 10754.</title>
        <authorList>
            <person name="Visnovsky S.B."/>
            <person name="Pitman A.R."/>
        </authorList>
    </citation>
    <scope>NUCLEOTIDE SEQUENCE [LARGE SCALE GENOMIC DNA]</scope>
    <source>
        <strain evidence="1 2">ICMP 10754</strain>
    </source>
</reference>
<evidence type="ECO:0000313" key="2">
    <source>
        <dbReference type="Proteomes" id="UP000436911"/>
    </source>
</evidence>
<dbReference type="AlphaFoldDB" id="A0A1S2DZ07"/>
<dbReference type="EMBL" id="QUSG01000008">
    <property type="protein sequence ID" value="KAA3526125.1"/>
    <property type="molecule type" value="Genomic_DNA"/>
</dbReference>
<dbReference type="RefSeq" id="WP_071207447.1">
    <property type="nucleotide sequence ID" value="NZ_MBFB02000017.1"/>
</dbReference>
<accession>A0A1S2DZ07</accession>
<evidence type="ECO:0000313" key="1">
    <source>
        <dbReference type="EMBL" id="KAA3526125.1"/>
    </source>
</evidence>